<dbReference type="PANTHER" id="PTHR38847">
    <property type="match status" value="1"/>
</dbReference>
<evidence type="ECO:0000313" key="2">
    <source>
        <dbReference type="EMBL" id="KAF2202024.1"/>
    </source>
</evidence>
<accession>A0A9P4JRP7</accession>
<dbReference type="OrthoDB" id="3786236at2759"/>
<reference evidence="2" key="1">
    <citation type="journal article" date="2020" name="Stud. Mycol.">
        <title>101 Dothideomycetes genomes: a test case for predicting lifestyles and emergence of pathogens.</title>
        <authorList>
            <person name="Haridas S."/>
            <person name="Albert R."/>
            <person name="Binder M."/>
            <person name="Bloem J."/>
            <person name="Labutti K."/>
            <person name="Salamov A."/>
            <person name="Andreopoulos B."/>
            <person name="Baker S."/>
            <person name="Barry K."/>
            <person name="Bills G."/>
            <person name="Bluhm B."/>
            <person name="Cannon C."/>
            <person name="Castanera R."/>
            <person name="Culley D."/>
            <person name="Daum C."/>
            <person name="Ezra D."/>
            <person name="Gonzalez J."/>
            <person name="Henrissat B."/>
            <person name="Kuo A."/>
            <person name="Liang C."/>
            <person name="Lipzen A."/>
            <person name="Lutzoni F."/>
            <person name="Magnuson J."/>
            <person name="Mondo S."/>
            <person name="Nolan M."/>
            <person name="Ohm R."/>
            <person name="Pangilinan J."/>
            <person name="Park H.-J."/>
            <person name="Ramirez L."/>
            <person name="Alfaro M."/>
            <person name="Sun H."/>
            <person name="Tritt A."/>
            <person name="Yoshinaga Y."/>
            <person name="Zwiers L.-H."/>
            <person name="Turgeon B."/>
            <person name="Goodwin S."/>
            <person name="Spatafora J."/>
            <person name="Crous P."/>
            <person name="Grigoriev I."/>
        </authorList>
    </citation>
    <scope>NUCLEOTIDE SEQUENCE</scope>
    <source>
        <strain evidence="2">ATCC 74209</strain>
    </source>
</reference>
<evidence type="ECO:0000256" key="1">
    <source>
        <dbReference type="SAM" id="SignalP"/>
    </source>
</evidence>
<feature type="chain" id="PRO_5040402439" evidence="1">
    <location>
        <begin position="17"/>
        <end position="193"/>
    </location>
</feature>
<gene>
    <name evidence="2" type="ORF">GQ43DRAFT_431120</name>
</gene>
<organism evidence="2 3">
    <name type="scientific">Delitschia confertaspora ATCC 74209</name>
    <dbReference type="NCBI Taxonomy" id="1513339"/>
    <lineage>
        <taxon>Eukaryota</taxon>
        <taxon>Fungi</taxon>
        <taxon>Dikarya</taxon>
        <taxon>Ascomycota</taxon>
        <taxon>Pezizomycotina</taxon>
        <taxon>Dothideomycetes</taxon>
        <taxon>Pleosporomycetidae</taxon>
        <taxon>Pleosporales</taxon>
        <taxon>Delitschiaceae</taxon>
        <taxon>Delitschia</taxon>
    </lineage>
</organism>
<keyword evidence="3" id="KW-1185">Reference proteome</keyword>
<evidence type="ECO:0000313" key="3">
    <source>
        <dbReference type="Proteomes" id="UP000799536"/>
    </source>
</evidence>
<comment type="caution">
    <text evidence="2">The sequence shown here is derived from an EMBL/GenBank/DDBJ whole genome shotgun (WGS) entry which is preliminary data.</text>
</comment>
<dbReference type="InterPro" id="IPR025649">
    <property type="entry name" value="DUF4360"/>
</dbReference>
<feature type="signal peptide" evidence="1">
    <location>
        <begin position="1"/>
        <end position="16"/>
    </location>
</feature>
<dbReference type="Pfam" id="PF14273">
    <property type="entry name" value="DUF4360"/>
    <property type="match status" value="1"/>
</dbReference>
<dbReference type="PANTHER" id="PTHR38847:SF1">
    <property type="entry name" value="PSEUDOURIDINE SYNTHASE RSUA_RLUA-LIKE DOMAIN-CONTAINING PROTEIN"/>
    <property type="match status" value="1"/>
</dbReference>
<proteinExistence type="predicted"/>
<dbReference type="Proteomes" id="UP000799536">
    <property type="component" value="Unassembled WGS sequence"/>
</dbReference>
<name>A0A9P4JRP7_9PLEO</name>
<keyword evidence="1" id="KW-0732">Signal</keyword>
<dbReference type="EMBL" id="ML993952">
    <property type="protein sequence ID" value="KAF2202024.1"/>
    <property type="molecule type" value="Genomic_DNA"/>
</dbReference>
<sequence>MLPLILLTTLLPLASSSPVTRRDPDFSTFDITSVQFSGPGCPQGSNSASIDGNWNNSNLHFKQLGTALPGDGSENCQVHFQGSGATPGWQVSLSEVSAYGKASLKPGTKFQWFVQAFWSDDAADTLTLESDTTDCDGPITLHAKANRDVWSKCVGADGNPGILNVNLRGALNGDKGGSFEINTENLKYKWRKC</sequence>
<dbReference type="AlphaFoldDB" id="A0A9P4JRP7"/>
<protein>
    <submittedName>
        <fullName evidence="2">Uncharacterized protein</fullName>
    </submittedName>
</protein>